<reference evidence="6 7" key="1">
    <citation type="submission" date="2021-01" db="EMBL/GenBank/DDBJ databases">
        <title>Whole genome shotgun sequence of Asanoa iriomotensis NBRC 100142.</title>
        <authorList>
            <person name="Komaki H."/>
            <person name="Tamura T."/>
        </authorList>
    </citation>
    <scope>NUCLEOTIDE SEQUENCE [LARGE SCALE GENOMIC DNA]</scope>
    <source>
        <strain evidence="6 7">NBRC 100142</strain>
    </source>
</reference>
<dbReference type="PANTHER" id="PTHR43046">
    <property type="entry name" value="GDP-MANNOSE MANNOSYL HYDROLASE"/>
    <property type="match status" value="1"/>
</dbReference>
<evidence type="ECO:0000256" key="3">
    <source>
        <dbReference type="ARBA" id="ARBA00022801"/>
    </source>
</evidence>
<keyword evidence="3 4" id="KW-0378">Hydrolase</keyword>
<dbReference type="RefSeq" id="WP_203700105.1">
    <property type="nucleotide sequence ID" value="NZ_BAAALU010000011.1"/>
</dbReference>
<dbReference type="InterPro" id="IPR015797">
    <property type="entry name" value="NUDIX_hydrolase-like_dom_sf"/>
</dbReference>
<dbReference type="SUPFAM" id="SSF55811">
    <property type="entry name" value="Nudix"/>
    <property type="match status" value="2"/>
</dbReference>
<dbReference type="EMBL" id="BONC01000002">
    <property type="protein sequence ID" value="GIF54394.1"/>
    <property type="molecule type" value="Genomic_DNA"/>
</dbReference>
<dbReference type="InterPro" id="IPR020476">
    <property type="entry name" value="Nudix_hydrolase"/>
</dbReference>
<sequence length="302" mass="33053">MERRRRIGAYGLCRDGGRVLLARSSDRSDFPGVWQIPGGGLEHGESPTHALDREYREETGLEIEIGRPITAIASVRELWDIDLSWHFDLIVYEVRVRRGILRSEVAGTSDDVAWFAERDLADLRLMPFTAELLGQPVVPLDFAAPHPRGRRGMPPPLPVDRGQRFAAYGLVTSARGVLLTQISEGFPGAGKWHLPGGGTDFGEQPAAGLLRELAEESGQGGEVIELLSVSDHRNPRALGPEGYPMDWHAVRVTYRVDVPVPTEPRVAEVGGSTTDARWFSRAELRGLTLTDVAANAIPAWGG</sequence>
<proteinExistence type="inferred from homology"/>
<evidence type="ECO:0000256" key="2">
    <source>
        <dbReference type="ARBA" id="ARBA00005582"/>
    </source>
</evidence>
<evidence type="ECO:0000313" key="6">
    <source>
        <dbReference type="EMBL" id="GIF54394.1"/>
    </source>
</evidence>
<accession>A0ABQ4BV40</accession>
<feature type="domain" description="Nudix hydrolase" evidence="5">
    <location>
        <begin position="2"/>
        <end position="139"/>
    </location>
</feature>
<comment type="cofactor">
    <cofactor evidence="1">
        <name>Mg(2+)</name>
        <dbReference type="ChEBI" id="CHEBI:18420"/>
    </cofactor>
</comment>
<dbReference type="PRINTS" id="PR00502">
    <property type="entry name" value="NUDIXFAMILY"/>
</dbReference>
<feature type="domain" description="Nudix hydrolase" evidence="5">
    <location>
        <begin position="160"/>
        <end position="302"/>
    </location>
</feature>
<dbReference type="Proteomes" id="UP000624325">
    <property type="component" value="Unassembled WGS sequence"/>
</dbReference>
<dbReference type="InterPro" id="IPR000086">
    <property type="entry name" value="NUDIX_hydrolase_dom"/>
</dbReference>
<protein>
    <recommendedName>
        <fullName evidence="5">Nudix hydrolase domain-containing protein</fullName>
    </recommendedName>
</protein>
<evidence type="ECO:0000256" key="4">
    <source>
        <dbReference type="RuleBase" id="RU003476"/>
    </source>
</evidence>
<comment type="caution">
    <text evidence="6">The sequence shown here is derived from an EMBL/GenBank/DDBJ whole genome shotgun (WGS) entry which is preliminary data.</text>
</comment>
<dbReference type="PANTHER" id="PTHR43046:SF14">
    <property type="entry name" value="MUTT_NUDIX FAMILY PROTEIN"/>
    <property type="match status" value="1"/>
</dbReference>
<dbReference type="Gene3D" id="3.90.79.10">
    <property type="entry name" value="Nucleoside Triphosphate Pyrophosphohydrolase"/>
    <property type="match status" value="2"/>
</dbReference>
<evidence type="ECO:0000259" key="5">
    <source>
        <dbReference type="PROSITE" id="PS51462"/>
    </source>
</evidence>
<name>A0ABQ4BV40_9ACTN</name>
<dbReference type="PROSITE" id="PS51462">
    <property type="entry name" value="NUDIX"/>
    <property type="match status" value="2"/>
</dbReference>
<dbReference type="InterPro" id="IPR020084">
    <property type="entry name" value="NUDIX_hydrolase_CS"/>
</dbReference>
<dbReference type="Pfam" id="PF00293">
    <property type="entry name" value="NUDIX"/>
    <property type="match status" value="2"/>
</dbReference>
<gene>
    <name evidence="6" type="ORF">Air01nite_04890</name>
</gene>
<dbReference type="CDD" id="cd02883">
    <property type="entry name" value="NUDIX_Hydrolase"/>
    <property type="match status" value="2"/>
</dbReference>
<comment type="similarity">
    <text evidence="2 4">Belongs to the Nudix hydrolase family.</text>
</comment>
<organism evidence="6 7">
    <name type="scientific">Asanoa iriomotensis</name>
    <dbReference type="NCBI Taxonomy" id="234613"/>
    <lineage>
        <taxon>Bacteria</taxon>
        <taxon>Bacillati</taxon>
        <taxon>Actinomycetota</taxon>
        <taxon>Actinomycetes</taxon>
        <taxon>Micromonosporales</taxon>
        <taxon>Micromonosporaceae</taxon>
        <taxon>Asanoa</taxon>
    </lineage>
</organism>
<keyword evidence="7" id="KW-1185">Reference proteome</keyword>
<dbReference type="PROSITE" id="PS00893">
    <property type="entry name" value="NUDIX_BOX"/>
    <property type="match status" value="1"/>
</dbReference>
<evidence type="ECO:0000256" key="1">
    <source>
        <dbReference type="ARBA" id="ARBA00001946"/>
    </source>
</evidence>
<evidence type="ECO:0000313" key="7">
    <source>
        <dbReference type="Proteomes" id="UP000624325"/>
    </source>
</evidence>